<dbReference type="Pfam" id="PF01613">
    <property type="entry name" value="Flavin_Reduct"/>
    <property type="match status" value="1"/>
</dbReference>
<dbReference type="PANTHER" id="PTHR43567">
    <property type="entry name" value="FLAVOREDOXIN-RELATED-RELATED"/>
    <property type="match status" value="1"/>
</dbReference>
<organism evidence="5 6">
    <name type="scientific">Streptomyces yanii</name>
    <dbReference type="NCBI Taxonomy" id="78510"/>
    <lineage>
        <taxon>Bacteria</taxon>
        <taxon>Bacillati</taxon>
        <taxon>Actinomycetota</taxon>
        <taxon>Actinomycetes</taxon>
        <taxon>Kitasatosporales</taxon>
        <taxon>Streptomycetaceae</taxon>
        <taxon>Streptomyces</taxon>
    </lineage>
</organism>
<dbReference type="Gene3D" id="2.30.110.10">
    <property type="entry name" value="Electron Transport, Fmn-binding Protein, Chain A"/>
    <property type="match status" value="1"/>
</dbReference>
<dbReference type="SUPFAM" id="SSF50475">
    <property type="entry name" value="FMN-binding split barrel"/>
    <property type="match status" value="1"/>
</dbReference>
<protein>
    <submittedName>
        <fullName evidence="5">Flavin reductase family protein</fullName>
        <ecNumber evidence="5">1.5.1.-</ecNumber>
    </submittedName>
</protein>
<dbReference type="EMBL" id="JBHMCG010000079">
    <property type="protein sequence ID" value="MFB9574181.1"/>
    <property type="molecule type" value="Genomic_DNA"/>
</dbReference>
<dbReference type="InterPro" id="IPR052174">
    <property type="entry name" value="Flavoredoxin"/>
</dbReference>
<dbReference type="InterPro" id="IPR012349">
    <property type="entry name" value="Split_barrel_FMN-bd"/>
</dbReference>
<reference evidence="5 6" key="1">
    <citation type="submission" date="2024-09" db="EMBL/GenBank/DDBJ databases">
        <authorList>
            <person name="Sun Q."/>
            <person name="Mori K."/>
        </authorList>
    </citation>
    <scope>NUCLEOTIDE SEQUENCE [LARGE SCALE GENOMIC DNA]</scope>
    <source>
        <strain evidence="5 6">JCM 3331</strain>
    </source>
</reference>
<name>A0ABV5R8K4_9ACTN</name>
<evidence type="ECO:0000256" key="2">
    <source>
        <dbReference type="ARBA" id="ARBA00022630"/>
    </source>
</evidence>
<keyword evidence="2" id="KW-0285">Flavoprotein</keyword>
<dbReference type="Proteomes" id="UP001589710">
    <property type="component" value="Unassembled WGS sequence"/>
</dbReference>
<sequence length="188" mass="20571">MITVKDLQPHPLDQVHRLIEPGPVILVTTQHRGIPNVMTNGFNMMVRHAPPLIAATIGPWDHSYQALVETGECVVSVPTADMIATVVDIGNCSGADVDKFEEFGLTAVAGEKVQAPLVAECFANIECRVADSSLVASYSLFLLEPVRAWTDPSQPEPQFFHHCGDGTFTLDGPTVDLKSRMTKWQYLL</sequence>
<evidence type="ECO:0000256" key="1">
    <source>
        <dbReference type="ARBA" id="ARBA00001917"/>
    </source>
</evidence>
<comment type="similarity">
    <text evidence="3">Belongs to the flavoredoxin family.</text>
</comment>
<accession>A0ABV5R8K4</accession>
<feature type="domain" description="Flavin reductase like" evidence="4">
    <location>
        <begin position="17"/>
        <end position="167"/>
    </location>
</feature>
<evidence type="ECO:0000256" key="3">
    <source>
        <dbReference type="ARBA" id="ARBA00038054"/>
    </source>
</evidence>
<dbReference type="EC" id="1.5.1.-" evidence="5"/>
<gene>
    <name evidence="5" type="ORF">ACFFTL_18195</name>
</gene>
<dbReference type="SMART" id="SM00903">
    <property type="entry name" value="Flavin_Reduct"/>
    <property type="match status" value="1"/>
</dbReference>
<dbReference type="RefSeq" id="WP_345519868.1">
    <property type="nucleotide sequence ID" value="NZ_BAAAXD010000055.1"/>
</dbReference>
<evidence type="ECO:0000259" key="4">
    <source>
        <dbReference type="SMART" id="SM00903"/>
    </source>
</evidence>
<comment type="caution">
    <text evidence="5">The sequence shown here is derived from an EMBL/GenBank/DDBJ whole genome shotgun (WGS) entry which is preliminary data.</text>
</comment>
<keyword evidence="6" id="KW-1185">Reference proteome</keyword>
<dbReference type="PANTHER" id="PTHR43567:SF1">
    <property type="entry name" value="FLAVOREDOXIN"/>
    <property type="match status" value="1"/>
</dbReference>
<dbReference type="InterPro" id="IPR002563">
    <property type="entry name" value="Flavin_Rdtase-like_dom"/>
</dbReference>
<dbReference type="GO" id="GO:0016491">
    <property type="term" value="F:oxidoreductase activity"/>
    <property type="evidence" value="ECO:0007669"/>
    <property type="project" value="UniProtKB-KW"/>
</dbReference>
<proteinExistence type="inferred from homology"/>
<evidence type="ECO:0000313" key="6">
    <source>
        <dbReference type="Proteomes" id="UP001589710"/>
    </source>
</evidence>
<keyword evidence="5" id="KW-0560">Oxidoreductase</keyword>
<evidence type="ECO:0000313" key="5">
    <source>
        <dbReference type="EMBL" id="MFB9574181.1"/>
    </source>
</evidence>
<comment type="cofactor">
    <cofactor evidence="1">
        <name>FMN</name>
        <dbReference type="ChEBI" id="CHEBI:58210"/>
    </cofactor>
</comment>